<sequence length="123" mass="13633">MSRRRLSTDRLILILGVAVLALGALILWLVSRNAFAPAGPTPEERAVAQVRDILGPDARVRYTEPGRRLAVCGYVEDGGQTIAFISRPNRLMLSTDPLRTEYEQMQRDFCPGFLTRPAPAARP</sequence>
<dbReference type="STRING" id="871741.SAMN05192570_1886"/>
<dbReference type="OrthoDB" id="7204472at2"/>
<accession>A0A1I6QJX7</accession>
<gene>
    <name evidence="1" type="ORF">SAMN05192570_1886</name>
</gene>
<evidence type="ECO:0000313" key="2">
    <source>
        <dbReference type="Proteomes" id="UP000198788"/>
    </source>
</evidence>
<keyword evidence="2" id="KW-1185">Reference proteome</keyword>
<organism evidence="1 2">
    <name type="scientific">Brevundimonas viscosa</name>
    <dbReference type="NCBI Taxonomy" id="871741"/>
    <lineage>
        <taxon>Bacteria</taxon>
        <taxon>Pseudomonadati</taxon>
        <taxon>Pseudomonadota</taxon>
        <taxon>Alphaproteobacteria</taxon>
        <taxon>Caulobacterales</taxon>
        <taxon>Caulobacteraceae</taxon>
        <taxon>Brevundimonas</taxon>
    </lineage>
</organism>
<reference evidence="2" key="1">
    <citation type="submission" date="2016-10" db="EMBL/GenBank/DDBJ databases">
        <authorList>
            <person name="Varghese N."/>
            <person name="Submissions S."/>
        </authorList>
    </citation>
    <scope>NUCLEOTIDE SEQUENCE [LARGE SCALE GENOMIC DNA]</scope>
    <source>
        <strain evidence="2">CGMCC 1.10683</strain>
    </source>
</reference>
<dbReference type="AlphaFoldDB" id="A0A1I6QJX7"/>
<evidence type="ECO:0000313" key="1">
    <source>
        <dbReference type="EMBL" id="SFS52588.1"/>
    </source>
</evidence>
<dbReference type="RefSeq" id="WP_092309410.1">
    <property type="nucleotide sequence ID" value="NZ_FOZV01000003.1"/>
</dbReference>
<proteinExistence type="predicted"/>
<protein>
    <submittedName>
        <fullName evidence="1">Uncharacterized protein</fullName>
    </submittedName>
</protein>
<dbReference type="EMBL" id="FOZV01000003">
    <property type="protein sequence ID" value="SFS52588.1"/>
    <property type="molecule type" value="Genomic_DNA"/>
</dbReference>
<dbReference type="Proteomes" id="UP000198788">
    <property type="component" value="Unassembled WGS sequence"/>
</dbReference>
<name>A0A1I6QJX7_9CAUL</name>